<dbReference type="AlphaFoldDB" id="A0A6A6B1S2"/>
<gene>
    <name evidence="1" type="ORF">K452DRAFT_291345</name>
</gene>
<evidence type="ECO:0000313" key="2">
    <source>
        <dbReference type="Proteomes" id="UP000799438"/>
    </source>
</evidence>
<dbReference type="RefSeq" id="XP_033393481.1">
    <property type="nucleotide sequence ID" value="XM_033541159.1"/>
</dbReference>
<evidence type="ECO:0000313" key="1">
    <source>
        <dbReference type="EMBL" id="KAF2137766.1"/>
    </source>
</evidence>
<keyword evidence="2" id="KW-1185">Reference proteome</keyword>
<name>A0A6A6B1S2_9PEZI</name>
<protein>
    <submittedName>
        <fullName evidence="1">Uncharacterized protein</fullName>
    </submittedName>
</protein>
<sequence length="153" mass="18312">MRPSLDMFLRRWHGMLGLARQSPLCWHRDRLREELQELRKANTPWQKLSETSDVFFSISRARYDGFPIRRLPPFVASRHLLVYAYMVAKYTLRWKFYRTVAAICNAPNRGLMREVINPNKDHKLGEVALRHGIDPVKFKRICLRLRRIWPLLP</sequence>
<reference evidence="1" key="1">
    <citation type="journal article" date="2020" name="Stud. Mycol.">
        <title>101 Dothideomycetes genomes: a test case for predicting lifestyles and emergence of pathogens.</title>
        <authorList>
            <person name="Haridas S."/>
            <person name="Albert R."/>
            <person name="Binder M."/>
            <person name="Bloem J."/>
            <person name="Labutti K."/>
            <person name="Salamov A."/>
            <person name="Andreopoulos B."/>
            <person name="Baker S."/>
            <person name="Barry K."/>
            <person name="Bills G."/>
            <person name="Bluhm B."/>
            <person name="Cannon C."/>
            <person name="Castanera R."/>
            <person name="Culley D."/>
            <person name="Daum C."/>
            <person name="Ezra D."/>
            <person name="Gonzalez J."/>
            <person name="Henrissat B."/>
            <person name="Kuo A."/>
            <person name="Liang C."/>
            <person name="Lipzen A."/>
            <person name="Lutzoni F."/>
            <person name="Magnuson J."/>
            <person name="Mondo S."/>
            <person name="Nolan M."/>
            <person name="Ohm R."/>
            <person name="Pangilinan J."/>
            <person name="Park H.-J."/>
            <person name="Ramirez L."/>
            <person name="Alfaro M."/>
            <person name="Sun H."/>
            <person name="Tritt A."/>
            <person name="Yoshinaga Y."/>
            <person name="Zwiers L.-H."/>
            <person name="Turgeon B."/>
            <person name="Goodwin S."/>
            <person name="Spatafora J."/>
            <person name="Crous P."/>
            <person name="Grigoriev I."/>
        </authorList>
    </citation>
    <scope>NUCLEOTIDE SEQUENCE</scope>
    <source>
        <strain evidence="1">CBS 121167</strain>
    </source>
</reference>
<accession>A0A6A6B1S2</accession>
<proteinExistence type="predicted"/>
<dbReference type="GeneID" id="54298655"/>
<organism evidence="1 2">
    <name type="scientific">Aplosporella prunicola CBS 121167</name>
    <dbReference type="NCBI Taxonomy" id="1176127"/>
    <lineage>
        <taxon>Eukaryota</taxon>
        <taxon>Fungi</taxon>
        <taxon>Dikarya</taxon>
        <taxon>Ascomycota</taxon>
        <taxon>Pezizomycotina</taxon>
        <taxon>Dothideomycetes</taxon>
        <taxon>Dothideomycetes incertae sedis</taxon>
        <taxon>Botryosphaeriales</taxon>
        <taxon>Aplosporellaceae</taxon>
        <taxon>Aplosporella</taxon>
    </lineage>
</organism>
<dbReference type="OrthoDB" id="3582307at2759"/>
<dbReference type="EMBL" id="ML995500">
    <property type="protein sequence ID" value="KAF2137766.1"/>
    <property type="molecule type" value="Genomic_DNA"/>
</dbReference>
<dbReference type="Proteomes" id="UP000799438">
    <property type="component" value="Unassembled WGS sequence"/>
</dbReference>